<proteinExistence type="predicted"/>
<dbReference type="Proteomes" id="UP001596395">
    <property type="component" value="Unassembled WGS sequence"/>
</dbReference>
<sequence>MDPRDGRGLDRREFVKSAVAIGGASALSACLDRLPGGGREIPAGGDPSALPARQHGWNEFLSTDDHGNDVMARHHVLAYLDYAGDGTPTDGERETVETALQSLERAYEYSNDGLLFTVGYSPSYFDRFDEELPESVDLPAPEPLSSFEDPEFDEQDVVVHLASDHAEVVLEAEEALLGNRDAANDREMDADLGGVFEKADRRTGFVGKGLPAENSDVDGIPDDADIDEDAPLYMGFKSGFTKNQATEDAVTIQSGPFEGATTQHVSKIRLRLDDWYGEQDQDDRVAEMFCPAHAENDVVEGTGENLGDGSAVSECPAHLDETAQEYGRVGHNQKTAMARDENDNPRILRRDFDSTDGGEAGLHFLAVQRTITDFVETREAMNGTDATENPAIRQRVNNGILEYTFVRRRGNFLLPPREHRALPTPRPA</sequence>
<organism evidence="1 2">
    <name type="scientific">Halorubellus litoreus</name>
    <dbReference type="NCBI Taxonomy" id="755308"/>
    <lineage>
        <taxon>Archaea</taxon>
        <taxon>Methanobacteriati</taxon>
        <taxon>Methanobacteriota</taxon>
        <taxon>Stenosarchaea group</taxon>
        <taxon>Halobacteria</taxon>
        <taxon>Halobacteriales</taxon>
        <taxon>Halorubellaceae</taxon>
        <taxon>Halorubellus</taxon>
    </lineage>
</organism>
<dbReference type="PROSITE" id="PS51257">
    <property type="entry name" value="PROKAR_LIPOPROTEIN"/>
    <property type="match status" value="1"/>
</dbReference>
<evidence type="ECO:0000313" key="2">
    <source>
        <dbReference type="Proteomes" id="UP001596395"/>
    </source>
</evidence>
<dbReference type="Pfam" id="PF24152">
    <property type="entry name" value="DUF7405"/>
    <property type="match status" value="1"/>
</dbReference>
<dbReference type="InterPro" id="IPR055828">
    <property type="entry name" value="DUF7405"/>
</dbReference>
<protein>
    <submittedName>
        <fullName evidence="1">Tat pathway signal protein</fullName>
    </submittedName>
</protein>
<name>A0ABD5VAF3_9EURY</name>
<comment type="caution">
    <text evidence="1">The sequence shown here is derived from an EMBL/GenBank/DDBJ whole genome shotgun (WGS) entry which is preliminary data.</text>
</comment>
<dbReference type="EMBL" id="JBHSXN010000001">
    <property type="protein sequence ID" value="MFC6952414.1"/>
    <property type="molecule type" value="Genomic_DNA"/>
</dbReference>
<dbReference type="RefSeq" id="WP_336349392.1">
    <property type="nucleotide sequence ID" value="NZ_JAZAQL010000001.1"/>
</dbReference>
<evidence type="ECO:0000313" key="1">
    <source>
        <dbReference type="EMBL" id="MFC6952414.1"/>
    </source>
</evidence>
<reference evidence="1 2" key="1">
    <citation type="journal article" date="2019" name="Int. J. Syst. Evol. Microbiol.">
        <title>The Global Catalogue of Microorganisms (GCM) 10K type strain sequencing project: providing services to taxonomists for standard genome sequencing and annotation.</title>
        <authorList>
            <consortium name="The Broad Institute Genomics Platform"/>
            <consortium name="The Broad Institute Genome Sequencing Center for Infectious Disease"/>
            <person name="Wu L."/>
            <person name="Ma J."/>
        </authorList>
    </citation>
    <scope>NUCLEOTIDE SEQUENCE [LARGE SCALE GENOMIC DNA]</scope>
    <source>
        <strain evidence="1 2">GX26</strain>
    </source>
</reference>
<keyword evidence="2" id="KW-1185">Reference proteome</keyword>
<accession>A0ABD5VAF3</accession>
<dbReference type="InterPro" id="IPR006311">
    <property type="entry name" value="TAT_signal"/>
</dbReference>
<dbReference type="InterPro" id="IPR011008">
    <property type="entry name" value="Dimeric_a/b-barrel"/>
</dbReference>
<gene>
    <name evidence="1" type="ORF">ACFQGB_06025</name>
</gene>
<dbReference type="AlphaFoldDB" id="A0ABD5VAF3"/>
<dbReference type="SUPFAM" id="SSF54909">
    <property type="entry name" value="Dimeric alpha+beta barrel"/>
    <property type="match status" value="1"/>
</dbReference>
<dbReference type="PROSITE" id="PS51318">
    <property type="entry name" value="TAT"/>
    <property type="match status" value="1"/>
</dbReference>